<dbReference type="Proteomes" id="UP000481872">
    <property type="component" value="Unassembled WGS sequence"/>
</dbReference>
<dbReference type="EMBL" id="JAAGPU010000024">
    <property type="protein sequence ID" value="NEU05705.1"/>
    <property type="molecule type" value="Genomic_DNA"/>
</dbReference>
<evidence type="ECO:0000313" key="1">
    <source>
        <dbReference type="EMBL" id="NEU05705.1"/>
    </source>
</evidence>
<evidence type="ECO:0000313" key="2">
    <source>
        <dbReference type="Proteomes" id="UP000481872"/>
    </source>
</evidence>
<reference evidence="1 2" key="1">
    <citation type="submission" date="2020-02" db="EMBL/GenBank/DDBJ databases">
        <title>Genome assembly of a novel Clostridium senegalense strain.</title>
        <authorList>
            <person name="Gupta T.B."/>
            <person name="Jauregui R."/>
            <person name="Maclean P."/>
            <person name="Nawarathana A."/>
            <person name="Brightwell G."/>
        </authorList>
    </citation>
    <scope>NUCLEOTIDE SEQUENCE [LARGE SCALE GENOMIC DNA]</scope>
    <source>
        <strain evidence="1 2">AGRFS4</strain>
    </source>
</reference>
<gene>
    <name evidence="1" type="ORF">G3M99_12775</name>
</gene>
<sequence length="52" mass="6273">MIQCELCEDYFHEENIKECPECLKEMCESCYEMHVPICFYVSQHGDINTYDE</sequence>
<keyword evidence="2" id="KW-1185">Reference proteome</keyword>
<comment type="caution">
    <text evidence="1">The sequence shown here is derived from an EMBL/GenBank/DDBJ whole genome shotgun (WGS) entry which is preliminary data.</text>
</comment>
<organism evidence="1 2">
    <name type="scientific">Clostridium senegalense</name>
    <dbReference type="NCBI Taxonomy" id="1465809"/>
    <lineage>
        <taxon>Bacteria</taxon>
        <taxon>Bacillati</taxon>
        <taxon>Bacillota</taxon>
        <taxon>Clostridia</taxon>
        <taxon>Eubacteriales</taxon>
        <taxon>Clostridiaceae</taxon>
        <taxon>Clostridium</taxon>
    </lineage>
</organism>
<proteinExistence type="predicted"/>
<dbReference type="AlphaFoldDB" id="A0A6M0H4T6"/>
<name>A0A6M0H4T6_9CLOT</name>
<dbReference type="RefSeq" id="WP_155844783.1">
    <property type="nucleotide sequence ID" value="NZ_CABKRL010000005.1"/>
</dbReference>
<accession>A0A6M0H4T6</accession>
<protein>
    <submittedName>
        <fullName evidence="1">Uncharacterized protein</fullName>
    </submittedName>
</protein>